<proteinExistence type="predicted"/>
<organism evidence="2 3">
    <name type="scientific">Carboxydocella sporoproducens DSM 16521</name>
    <dbReference type="NCBI Taxonomy" id="1121270"/>
    <lineage>
        <taxon>Bacteria</taxon>
        <taxon>Bacillati</taxon>
        <taxon>Bacillota</taxon>
        <taxon>Clostridia</taxon>
        <taxon>Eubacteriales</taxon>
        <taxon>Clostridiales Family XVI. Incertae Sedis</taxon>
        <taxon>Carboxydocella</taxon>
    </lineage>
</organism>
<name>A0A1T4SDS8_9FIRM</name>
<sequence length="178" mass="19972">MLELLQKRRSIRRFTDQPVEKEKIEKILQAALLAPSSRSLRPWEFIVIQDKSLLQQLAKAKAHSISFLAEAPLGIAVIADENKCDVWIEDASIATILMQLAATSLGLGSCWIQIRLRQTAAGQSSEEYVKEVLQVPAPYRVLALLAIGYPAETRSPASLEQLAYDKIHYNQYSKNPVR</sequence>
<evidence type="ECO:0000313" key="3">
    <source>
        <dbReference type="Proteomes" id="UP000189933"/>
    </source>
</evidence>
<reference evidence="3" key="1">
    <citation type="submission" date="2017-02" db="EMBL/GenBank/DDBJ databases">
        <authorList>
            <person name="Varghese N."/>
            <person name="Submissions S."/>
        </authorList>
    </citation>
    <scope>NUCLEOTIDE SEQUENCE [LARGE SCALE GENOMIC DNA]</scope>
    <source>
        <strain evidence="3">DSM 16521</strain>
    </source>
</reference>
<feature type="domain" description="Nitroreductase" evidence="1">
    <location>
        <begin position="66"/>
        <end position="149"/>
    </location>
</feature>
<dbReference type="SUPFAM" id="SSF55469">
    <property type="entry name" value="FMN-dependent nitroreductase-like"/>
    <property type="match status" value="1"/>
</dbReference>
<dbReference type="CDD" id="cd02151">
    <property type="entry name" value="nitroreductase"/>
    <property type="match status" value="1"/>
</dbReference>
<dbReference type="PANTHER" id="PTHR23026:SF117">
    <property type="entry name" value="NITROREDUCTASE"/>
    <property type="match status" value="1"/>
</dbReference>
<evidence type="ECO:0000313" key="2">
    <source>
        <dbReference type="EMBL" id="SKA26450.1"/>
    </source>
</evidence>
<accession>A0A1T4SDS8</accession>
<dbReference type="PANTHER" id="PTHR23026">
    <property type="entry name" value="NADPH NITROREDUCTASE"/>
    <property type="match status" value="1"/>
</dbReference>
<dbReference type="InterPro" id="IPR029479">
    <property type="entry name" value="Nitroreductase"/>
</dbReference>
<protein>
    <submittedName>
        <fullName evidence="2">Nitroreductase</fullName>
    </submittedName>
</protein>
<dbReference type="OrthoDB" id="9812105at2"/>
<evidence type="ECO:0000259" key="1">
    <source>
        <dbReference type="Pfam" id="PF00881"/>
    </source>
</evidence>
<dbReference type="Proteomes" id="UP000189933">
    <property type="component" value="Unassembled WGS sequence"/>
</dbReference>
<dbReference type="EMBL" id="FUXM01000053">
    <property type="protein sequence ID" value="SKA26450.1"/>
    <property type="molecule type" value="Genomic_DNA"/>
</dbReference>
<dbReference type="RefSeq" id="WP_078666588.1">
    <property type="nucleotide sequence ID" value="NZ_FUXM01000053.1"/>
</dbReference>
<dbReference type="AlphaFoldDB" id="A0A1T4SDS8"/>
<dbReference type="GO" id="GO:0016491">
    <property type="term" value="F:oxidoreductase activity"/>
    <property type="evidence" value="ECO:0007669"/>
    <property type="project" value="InterPro"/>
</dbReference>
<dbReference type="Gene3D" id="3.40.109.10">
    <property type="entry name" value="NADH Oxidase"/>
    <property type="match status" value="1"/>
</dbReference>
<feature type="domain" description="Nitroreductase" evidence="1">
    <location>
        <begin position="6"/>
        <end position="62"/>
    </location>
</feature>
<dbReference type="Pfam" id="PF00881">
    <property type="entry name" value="Nitroreductase"/>
    <property type="match status" value="2"/>
</dbReference>
<gene>
    <name evidence="2" type="ORF">SAMN02745885_02626</name>
</gene>
<keyword evidence="3" id="KW-1185">Reference proteome</keyword>
<dbReference type="InterPro" id="IPR000415">
    <property type="entry name" value="Nitroreductase-like"/>
</dbReference>
<dbReference type="InterPro" id="IPR050627">
    <property type="entry name" value="Nitroreductase/BluB"/>
</dbReference>